<evidence type="ECO:0000313" key="3">
    <source>
        <dbReference type="Proteomes" id="UP000675781"/>
    </source>
</evidence>
<protein>
    <submittedName>
        <fullName evidence="2">Uncharacterized protein</fullName>
    </submittedName>
</protein>
<keyword evidence="3" id="KW-1185">Reference proteome</keyword>
<feature type="region of interest" description="Disordered" evidence="1">
    <location>
        <begin position="134"/>
        <end position="164"/>
    </location>
</feature>
<name>A0A941EVT3_9ACTN</name>
<accession>A0A941EVT3</accession>
<feature type="compositionally biased region" description="Polar residues" evidence="1">
    <location>
        <begin position="148"/>
        <end position="162"/>
    </location>
</feature>
<reference evidence="2" key="1">
    <citation type="submission" date="2021-04" db="EMBL/GenBank/DDBJ databases">
        <title>Genome based classification of Actinospica acidithermotolerans sp. nov., an actinobacterium isolated from an Indonesian hot spring.</title>
        <authorList>
            <person name="Kusuma A.B."/>
            <person name="Putra K.E."/>
            <person name="Nafisah S."/>
            <person name="Loh J."/>
            <person name="Nouioui I."/>
            <person name="Goodfellow M."/>
        </authorList>
    </citation>
    <scope>NUCLEOTIDE SEQUENCE</scope>
    <source>
        <strain evidence="2">CSCA 57</strain>
    </source>
</reference>
<organism evidence="2 3">
    <name type="scientific">Actinospica durhamensis</name>
    <dbReference type="NCBI Taxonomy" id="1508375"/>
    <lineage>
        <taxon>Bacteria</taxon>
        <taxon>Bacillati</taxon>
        <taxon>Actinomycetota</taxon>
        <taxon>Actinomycetes</taxon>
        <taxon>Catenulisporales</taxon>
        <taxon>Actinospicaceae</taxon>
        <taxon>Actinospica</taxon>
    </lineage>
</organism>
<dbReference type="InterPro" id="IPR049747">
    <property type="entry name" value="SCO2522-like"/>
</dbReference>
<comment type="caution">
    <text evidence="2">The sequence shown here is derived from an EMBL/GenBank/DDBJ whole genome shotgun (WGS) entry which is preliminary data.</text>
</comment>
<proteinExistence type="predicted"/>
<dbReference type="RefSeq" id="WP_212530418.1">
    <property type="nucleotide sequence ID" value="NZ_JAGSOG010000116.1"/>
</dbReference>
<dbReference type="EMBL" id="JAGSOG010000116">
    <property type="protein sequence ID" value="MBR7835929.1"/>
    <property type="molecule type" value="Genomic_DNA"/>
</dbReference>
<sequence length="321" mass="35317">MTADFQENSARPRTQQVPYAHLSVELDHLYMEDLVGGADLDARMARVRPFYEAIVASLSQERPGIKPRISTCVMIDDYFSSLISPAEVLPRLREAAASAGLRIDYLARESACASIGGISPAELAVQHLVPVPAAGDDGSRPPTLETGWLSNGRRTPAQTRRSMQPIRQWEPPVEANARRHSVFVDVELWDPPEGDRTWACALLAGVWQLLRLGLLRDDGRAPAVPERLDESAGLPDTWAQLPAVLQLEDTAMPFAAYKTYSILDRRFFLVESAVQVILGQVAPHPEALASLVERSRHEGLGVVDDILGRIGYVMLPDLGTR</sequence>
<evidence type="ECO:0000313" key="2">
    <source>
        <dbReference type="EMBL" id="MBR7835929.1"/>
    </source>
</evidence>
<dbReference type="NCBIfam" id="NF040566">
    <property type="entry name" value="SCO2522_fam"/>
    <property type="match status" value="1"/>
</dbReference>
<gene>
    <name evidence="2" type="ORF">KDL01_21825</name>
</gene>
<dbReference type="Proteomes" id="UP000675781">
    <property type="component" value="Unassembled WGS sequence"/>
</dbReference>
<evidence type="ECO:0000256" key="1">
    <source>
        <dbReference type="SAM" id="MobiDB-lite"/>
    </source>
</evidence>
<dbReference type="AlphaFoldDB" id="A0A941EVT3"/>